<evidence type="ECO:0000313" key="3">
    <source>
        <dbReference type="Proteomes" id="UP000826271"/>
    </source>
</evidence>
<name>A0AAV6XAZ2_9LAMI</name>
<keyword evidence="3" id="KW-1185">Reference proteome</keyword>
<dbReference type="EMBL" id="WHWC01000007">
    <property type="protein sequence ID" value="KAG8379698.1"/>
    <property type="molecule type" value="Genomic_DNA"/>
</dbReference>
<reference evidence="2" key="1">
    <citation type="submission" date="2019-10" db="EMBL/GenBank/DDBJ databases">
        <authorList>
            <person name="Zhang R."/>
            <person name="Pan Y."/>
            <person name="Wang J."/>
            <person name="Ma R."/>
            <person name="Yu S."/>
        </authorList>
    </citation>
    <scope>NUCLEOTIDE SEQUENCE</scope>
    <source>
        <strain evidence="2">LA-IB0</strain>
        <tissue evidence="2">Leaf</tissue>
    </source>
</reference>
<dbReference type="GO" id="GO:0003899">
    <property type="term" value="F:DNA-directed RNA polymerase activity"/>
    <property type="evidence" value="ECO:0007669"/>
    <property type="project" value="InterPro"/>
</dbReference>
<keyword evidence="1" id="KW-0812">Transmembrane</keyword>
<dbReference type="PANTHER" id="PTHR10917:SF1">
    <property type="entry name" value="DNA-DIRECTED RNA POLYMERASE I, II"/>
    <property type="match status" value="1"/>
</dbReference>
<evidence type="ECO:0000313" key="2">
    <source>
        <dbReference type="EMBL" id="KAG8379698.1"/>
    </source>
</evidence>
<evidence type="ECO:0000256" key="1">
    <source>
        <dbReference type="SAM" id="Phobius"/>
    </source>
</evidence>
<keyword evidence="1" id="KW-0472">Membrane</keyword>
<dbReference type="PANTHER" id="PTHR10917">
    <property type="entry name" value="DNA-DIRECTED RNA POLYMERASES I, II, AND III SUBUNIT RPABC3"/>
    <property type="match status" value="1"/>
</dbReference>
<dbReference type="InterPro" id="IPR012340">
    <property type="entry name" value="NA-bd_OB-fold"/>
</dbReference>
<dbReference type="GO" id="GO:0005666">
    <property type="term" value="C:RNA polymerase III complex"/>
    <property type="evidence" value="ECO:0007669"/>
    <property type="project" value="TreeGrafter"/>
</dbReference>
<feature type="transmembrane region" description="Helical" evidence="1">
    <location>
        <begin position="12"/>
        <end position="32"/>
    </location>
</feature>
<dbReference type="SUPFAM" id="SSF50249">
    <property type="entry name" value="Nucleic acid-binding proteins"/>
    <property type="match status" value="1"/>
</dbReference>
<dbReference type="GO" id="GO:0005665">
    <property type="term" value="C:RNA polymerase II, core complex"/>
    <property type="evidence" value="ECO:0007669"/>
    <property type="project" value="TreeGrafter"/>
</dbReference>
<organism evidence="2 3">
    <name type="scientific">Buddleja alternifolia</name>
    <dbReference type="NCBI Taxonomy" id="168488"/>
    <lineage>
        <taxon>Eukaryota</taxon>
        <taxon>Viridiplantae</taxon>
        <taxon>Streptophyta</taxon>
        <taxon>Embryophyta</taxon>
        <taxon>Tracheophyta</taxon>
        <taxon>Spermatophyta</taxon>
        <taxon>Magnoliopsida</taxon>
        <taxon>eudicotyledons</taxon>
        <taxon>Gunneridae</taxon>
        <taxon>Pentapetalae</taxon>
        <taxon>asterids</taxon>
        <taxon>lamiids</taxon>
        <taxon>Lamiales</taxon>
        <taxon>Scrophulariaceae</taxon>
        <taxon>Buddlejeae</taxon>
        <taxon>Buddleja</taxon>
    </lineage>
</organism>
<dbReference type="GO" id="GO:0005736">
    <property type="term" value="C:RNA polymerase I complex"/>
    <property type="evidence" value="ECO:0007669"/>
    <property type="project" value="TreeGrafter"/>
</dbReference>
<dbReference type="GO" id="GO:0006351">
    <property type="term" value="P:DNA-templated transcription"/>
    <property type="evidence" value="ECO:0007669"/>
    <property type="project" value="InterPro"/>
</dbReference>
<dbReference type="AlphaFoldDB" id="A0AAV6XAZ2"/>
<dbReference type="Proteomes" id="UP000826271">
    <property type="component" value="Unassembled WGS sequence"/>
</dbReference>
<dbReference type="InterPro" id="IPR005570">
    <property type="entry name" value="RPABC3"/>
</dbReference>
<dbReference type="Pfam" id="PF03870">
    <property type="entry name" value="RNA_pol_Rpb8"/>
    <property type="match status" value="1"/>
</dbReference>
<dbReference type="Gene3D" id="2.40.50.140">
    <property type="entry name" value="Nucleic acid-binding proteins"/>
    <property type="match status" value="1"/>
</dbReference>
<gene>
    <name evidence="2" type="ORF">BUALT_Bualt07G0116000</name>
</gene>
<comment type="caution">
    <text evidence="2">The sequence shown here is derived from an EMBL/GenBank/DDBJ whole genome shotgun (WGS) entry which is preliminary data.</text>
</comment>
<protein>
    <submittedName>
        <fullName evidence="2">Uncharacterized protein</fullName>
    </submittedName>
</protein>
<accession>A0AAV6XAZ2</accession>
<keyword evidence="1" id="KW-1133">Transmembrane helix</keyword>
<dbReference type="SMART" id="SM00658">
    <property type="entry name" value="RPOL8c"/>
    <property type="match status" value="1"/>
</dbReference>
<proteinExistence type="predicted"/>
<sequence length="166" mass="19484">MQGKKKEFLMFNLFLVFLTGYIVFLTMADFYFDEIIKVLKIDEQVVYDKLKGFTNDVSVTRIHVKIEDEDFDLELDVHSHFSEVRLLFVHSDKQKSLADKFEYVMHGLLYKMSEDGKKGKVRDDGSKDVYVVYILFGGLQLMLKGDPLKMHKFKPGQKLFLVLRKI</sequence>